<dbReference type="STRING" id="400727.A0A2T7PXA7"/>
<evidence type="ECO:0000313" key="2">
    <source>
        <dbReference type="Proteomes" id="UP000245119"/>
    </source>
</evidence>
<reference evidence="1 2" key="1">
    <citation type="submission" date="2018-04" db="EMBL/GenBank/DDBJ databases">
        <title>The genome of golden apple snail Pomacea canaliculata provides insight into stress tolerance and invasive adaptation.</title>
        <authorList>
            <person name="Liu C."/>
            <person name="Liu B."/>
            <person name="Ren Y."/>
            <person name="Zhang Y."/>
            <person name="Wang H."/>
            <person name="Li S."/>
            <person name="Jiang F."/>
            <person name="Yin L."/>
            <person name="Zhang G."/>
            <person name="Qian W."/>
            <person name="Fan W."/>
        </authorList>
    </citation>
    <scope>NUCLEOTIDE SEQUENCE [LARGE SCALE GENOMIC DNA]</scope>
    <source>
        <strain evidence="1">SZHN2017</strain>
        <tissue evidence="1">Muscle</tissue>
    </source>
</reference>
<accession>A0A2T7PXA7</accession>
<keyword evidence="2" id="KW-1185">Reference proteome</keyword>
<protein>
    <recommendedName>
        <fullName evidence="3">JmjC domain-containing protein</fullName>
    </recommendedName>
</protein>
<proteinExistence type="predicted"/>
<dbReference type="Proteomes" id="UP000245119">
    <property type="component" value="Linkage Group LG1"/>
</dbReference>
<dbReference type="AlphaFoldDB" id="A0A2T7PXA7"/>
<gene>
    <name evidence="1" type="ORF">C0Q70_00637</name>
</gene>
<dbReference type="EMBL" id="PZQS01000001">
    <property type="protein sequence ID" value="PVD38030.1"/>
    <property type="molecule type" value="Genomic_DNA"/>
</dbReference>
<organism evidence="1 2">
    <name type="scientific">Pomacea canaliculata</name>
    <name type="common">Golden apple snail</name>
    <dbReference type="NCBI Taxonomy" id="400727"/>
    <lineage>
        <taxon>Eukaryota</taxon>
        <taxon>Metazoa</taxon>
        <taxon>Spiralia</taxon>
        <taxon>Lophotrochozoa</taxon>
        <taxon>Mollusca</taxon>
        <taxon>Gastropoda</taxon>
        <taxon>Caenogastropoda</taxon>
        <taxon>Architaenioglossa</taxon>
        <taxon>Ampullarioidea</taxon>
        <taxon>Ampullariidae</taxon>
        <taxon>Pomacea</taxon>
    </lineage>
</organism>
<dbReference type="OrthoDB" id="203487at2759"/>
<name>A0A2T7PXA7_POMCA</name>
<sequence>MIKRAVHVLEKVFTLRIGISQDYDAYSTCSFFRSDWLNEFWDKRDDVDDDYRFVYMGPKGTWTPFHADLILRACAGMDYTEFFRFMCCIARNRIQSLDMFKKQHLVLHANINMHSEIVENLPYSSCDETNSETQSESAPCCFKEDTIFVSLEAIPTNIVTTLSEPSVSKHHKYIHKTDPAEQQWEAPNKYSSREPFSCHTSTVVSCKEGFHRAEEWDKTKSYRMCKCPGKRTSPLPTSVVLKVFWF</sequence>
<evidence type="ECO:0000313" key="1">
    <source>
        <dbReference type="EMBL" id="PVD38030.1"/>
    </source>
</evidence>
<evidence type="ECO:0008006" key="3">
    <source>
        <dbReference type="Google" id="ProtNLM"/>
    </source>
</evidence>
<dbReference type="SUPFAM" id="SSF51197">
    <property type="entry name" value="Clavaminate synthase-like"/>
    <property type="match status" value="1"/>
</dbReference>
<comment type="caution">
    <text evidence="1">The sequence shown here is derived from an EMBL/GenBank/DDBJ whole genome shotgun (WGS) entry which is preliminary data.</text>
</comment>
<dbReference type="Gene3D" id="2.60.120.650">
    <property type="entry name" value="Cupin"/>
    <property type="match status" value="1"/>
</dbReference>